<keyword evidence="1" id="KW-0472">Membrane</keyword>
<feature type="domain" description="Alpha-galactosidase NEW3" evidence="3">
    <location>
        <begin position="166"/>
        <end position="240"/>
    </location>
</feature>
<sequence>MFKGFFFTKHLKPGIVSKALILACISSVFHPVKAQETNSSSSSNFKVRLINLEAPSTEVFRYNGTITNPSGLEKVYELQAGLPPGWSVAYKTEGMQVTSINLEPHASKEVSIEITPSYTADAKKHIVPVKVISQGDTTVVNLESVIKGTYKMEIYTQNQVLSGSTTTGSKKEIFVTVKNTGTIALENIELSTQLPSKWESSFDVDKIDKLEPGKTKDIKVNIKVPDKTIAGDYMVNVSAKNNNLDSSLAYRMEVKTSLLTGWIGMLLIVLAVGFIYLLVRKYGRR</sequence>
<name>A0A4V3DDS8_9SPHI</name>
<keyword evidence="5" id="KW-1185">Reference proteome</keyword>
<reference evidence="4 5" key="1">
    <citation type="submission" date="2019-03" db="EMBL/GenBank/DDBJ databases">
        <title>Genomic Encyclopedia of Archaeal and Bacterial Type Strains, Phase II (KMG-II): from individual species to whole genera.</title>
        <authorList>
            <person name="Goeker M."/>
        </authorList>
    </citation>
    <scope>NUCLEOTIDE SEQUENCE [LARGE SCALE GENOMIC DNA]</scope>
    <source>
        <strain evidence="4 5">DSM 28353</strain>
    </source>
</reference>
<dbReference type="InterPro" id="IPR013783">
    <property type="entry name" value="Ig-like_fold"/>
</dbReference>
<accession>A0A4V3DDS8</accession>
<protein>
    <submittedName>
        <fullName evidence="4">Alpha-galactosidase-like protein</fullName>
    </submittedName>
</protein>
<dbReference type="Pfam" id="PF10633">
    <property type="entry name" value="NPCBM_assoc"/>
    <property type="match status" value="1"/>
</dbReference>
<evidence type="ECO:0000256" key="1">
    <source>
        <dbReference type="SAM" id="Phobius"/>
    </source>
</evidence>
<proteinExistence type="predicted"/>
<feature type="signal peptide" evidence="2">
    <location>
        <begin position="1"/>
        <end position="34"/>
    </location>
</feature>
<keyword evidence="1" id="KW-0812">Transmembrane</keyword>
<dbReference type="PANTHER" id="PTHR39198:SF1">
    <property type="entry name" value="ALPHA-GALACTOSIDASE NEW3 DOMAIN-CONTAINING PROTEIN"/>
    <property type="match status" value="1"/>
</dbReference>
<dbReference type="Proteomes" id="UP000295292">
    <property type="component" value="Unassembled WGS sequence"/>
</dbReference>
<feature type="transmembrane region" description="Helical" evidence="1">
    <location>
        <begin position="259"/>
        <end position="279"/>
    </location>
</feature>
<gene>
    <name evidence="4" type="ORF">CLV99_1921</name>
</gene>
<dbReference type="PANTHER" id="PTHR39198">
    <property type="entry name" value="HYPOTHETICAL MEMBRANE PROTEIN, CONSERVED"/>
    <property type="match status" value="1"/>
</dbReference>
<dbReference type="OrthoDB" id="8631677at2"/>
<comment type="caution">
    <text evidence="4">The sequence shown here is derived from an EMBL/GenBank/DDBJ whole genome shotgun (WGS) entry which is preliminary data.</text>
</comment>
<evidence type="ECO:0000259" key="3">
    <source>
        <dbReference type="Pfam" id="PF10633"/>
    </source>
</evidence>
<evidence type="ECO:0000313" key="5">
    <source>
        <dbReference type="Proteomes" id="UP000295292"/>
    </source>
</evidence>
<dbReference type="Gene3D" id="2.60.40.10">
    <property type="entry name" value="Immunoglobulins"/>
    <property type="match status" value="1"/>
</dbReference>
<dbReference type="AlphaFoldDB" id="A0A4V3DDS8"/>
<evidence type="ECO:0000313" key="4">
    <source>
        <dbReference type="EMBL" id="TDQ77948.1"/>
    </source>
</evidence>
<evidence type="ECO:0000256" key="2">
    <source>
        <dbReference type="SAM" id="SignalP"/>
    </source>
</evidence>
<organism evidence="4 5">
    <name type="scientific">Sphingobacterium yanglingense</name>
    <dbReference type="NCBI Taxonomy" id="1437280"/>
    <lineage>
        <taxon>Bacteria</taxon>
        <taxon>Pseudomonadati</taxon>
        <taxon>Bacteroidota</taxon>
        <taxon>Sphingobacteriia</taxon>
        <taxon>Sphingobacteriales</taxon>
        <taxon>Sphingobacteriaceae</taxon>
        <taxon>Sphingobacterium</taxon>
    </lineage>
</organism>
<keyword evidence="2" id="KW-0732">Signal</keyword>
<dbReference type="RefSeq" id="WP_133584215.1">
    <property type="nucleotide sequence ID" value="NZ_SNYV01000013.1"/>
</dbReference>
<keyword evidence="1" id="KW-1133">Transmembrane helix</keyword>
<dbReference type="InterPro" id="IPR018905">
    <property type="entry name" value="A-galactase_NEW3"/>
</dbReference>
<dbReference type="EMBL" id="SNYV01000013">
    <property type="protein sequence ID" value="TDQ77948.1"/>
    <property type="molecule type" value="Genomic_DNA"/>
</dbReference>
<feature type="chain" id="PRO_5020521517" evidence="2">
    <location>
        <begin position="35"/>
        <end position="285"/>
    </location>
</feature>